<dbReference type="PANTHER" id="PTHR33705:SF2">
    <property type="entry name" value="PHOSPHOCARRIER PROTEIN NPR"/>
    <property type="match status" value="1"/>
</dbReference>
<dbReference type="InterPro" id="IPR000032">
    <property type="entry name" value="HPr-like"/>
</dbReference>
<dbReference type="GO" id="GO:0005737">
    <property type="term" value="C:cytoplasm"/>
    <property type="evidence" value="ECO:0007669"/>
    <property type="project" value="UniProtKB-SubCell"/>
</dbReference>
<feature type="domain" description="HPr" evidence="4">
    <location>
        <begin position="1"/>
        <end position="85"/>
    </location>
</feature>
<evidence type="ECO:0000313" key="6">
    <source>
        <dbReference type="Proteomes" id="UP000611762"/>
    </source>
</evidence>
<proteinExistence type="predicted"/>
<comment type="caution">
    <text evidence="5">The sequence shown here is derived from an EMBL/GenBank/DDBJ whole genome shotgun (WGS) entry which is preliminary data.</text>
</comment>
<keyword evidence="6" id="KW-1185">Reference proteome</keyword>
<dbReference type="GO" id="GO:0009401">
    <property type="term" value="P:phosphoenolpyruvate-dependent sugar phosphotransferase system"/>
    <property type="evidence" value="ECO:0007669"/>
    <property type="project" value="UniProtKB-KW"/>
</dbReference>
<name>A0A926DMA1_9FIRM</name>
<comment type="subcellular location">
    <subcellularLocation>
        <location evidence="1">Cytoplasm</location>
    </subcellularLocation>
</comment>
<dbReference type="Proteomes" id="UP000611762">
    <property type="component" value="Unassembled WGS sequence"/>
</dbReference>
<dbReference type="Gene3D" id="3.30.1340.10">
    <property type="entry name" value="HPr-like"/>
    <property type="match status" value="1"/>
</dbReference>
<evidence type="ECO:0000256" key="2">
    <source>
        <dbReference type="ARBA" id="ARBA00022490"/>
    </source>
</evidence>
<evidence type="ECO:0000313" key="5">
    <source>
        <dbReference type="EMBL" id="MBC8539715.1"/>
    </source>
</evidence>
<evidence type="ECO:0000256" key="3">
    <source>
        <dbReference type="ARBA" id="ARBA00022683"/>
    </source>
</evidence>
<evidence type="ECO:0000259" key="4">
    <source>
        <dbReference type="PROSITE" id="PS51350"/>
    </source>
</evidence>
<keyword evidence="3" id="KW-0598">Phosphotransferase system</keyword>
<organism evidence="5 6">
    <name type="scientific">Congzhengia minquanensis</name>
    <dbReference type="NCBI Taxonomy" id="2763657"/>
    <lineage>
        <taxon>Bacteria</taxon>
        <taxon>Bacillati</taxon>
        <taxon>Bacillota</taxon>
        <taxon>Clostridia</taxon>
        <taxon>Eubacteriales</taxon>
        <taxon>Oscillospiraceae</taxon>
        <taxon>Congzhengia</taxon>
    </lineage>
</organism>
<dbReference type="InterPro" id="IPR050399">
    <property type="entry name" value="HPr"/>
</dbReference>
<keyword evidence="2" id="KW-0963">Cytoplasm</keyword>
<dbReference type="PRINTS" id="PR00107">
    <property type="entry name" value="PHOSPHOCPHPR"/>
</dbReference>
<dbReference type="AlphaFoldDB" id="A0A926DMA1"/>
<dbReference type="PROSITE" id="PS51350">
    <property type="entry name" value="PTS_HPR_DOM"/>
    <property type="match status" value="1"/>
</dbReference>
<evidence type="ECO:0000256" key="1">
    <source>
        <dbReference type="ARBA" id="ARBA00004496"/>
    </source>
</evidence>
<dbReference type="PANTHER" id="PTHR33705">
    <property type="entry name" value="PHOSPHOCARRIER PROTEIN HPR"/>
    <property type="match status" value="1"/>
</dbReference>
<accession>A0A926DMA1</accession>
<protein>
    <submittedName>
        <fullName evidence="5">HPr family phosphocarrier protein</fullName>
    </submittedName>
</protein>
<dbReference type="Pfam" id="PF00381">
    <property type="entry name" value="PTS-HPr"/>
    <property type="match status" value="1"/>
</dbReference>
<dbReference type="CDD" id="cd00367">
    <property type="entry name" value="PTS-HPr_like"/>
    <property type="match status" value="1"/>
</dbReference>
<dbReference type="InterPro" id="IPR035895">
    <property type="entry name" value="HPr-like_sf"/>
</dbReference>
<dbReference type="EMBL" id="JACRSU010000001">
    <property type="protein sequence ID" value="MBC8539715.1"/>
    <property type="molecule type" value="Genomic_DNA"/>
</dbReference>
<gene>
    <name evidence="5" type="ORF">H8698_01840</name>
</gene>
<reference evidence="5" key="1">
    <citation type="submission" date="2020-08" db="EMBL/GenBank/DDBJ databases">
        <title>Genome public.</title>
        <authorList>
            <person name="Liu C."/>
            <person name="Sun Q."/>
        </authorList>
    </citation>
    <scope>NUCLEOTIDE SEQUENCE</scope>
    <source>
        <strain evidence="5">H8</strain>
    </source>
</reference>
<dbReference type="RefSeq" id="WP_249310927.1">
    <property type="nucleotide sequence ID" value="NZ_JACRSU010000001.1"/>
</dbReference>
<sequence length="85" mass="9181">MTQFSYTIQDETGIHARPAGALVKLAREMPCAVVMKKDGKTADLKKIFTLMALAVKCGDTVTVEVSGEGEKAAADKLSAYFRENL</sequence>
<dbReference type="NCBIfam" id="TIGR01003">
    <property type="entry name" value="PTS_HPr_family"/>
    <property type="match status" value="1"/>
</dbReference>
<dbReference type="SUPFAM" id="SSF55594">
    <property type="entry name" value="HPr-like"/>
    <property type="match status" value="1"/>
</dbReference>